<keyword evidence="4 6" id="KW-1133">Transmembrane helix</keyword>
<feature type="transmembrane region" description="Helical" evidence="6">
    <location>
        <begin position="263"/>
        <end position="285"/>
    </location>
</feature>
<feature type="transmembrane region" description="Helical" evidence="6">
    <location>
        <begin position="429"/>
        <end position="451"/>
    </location>
</feature>
<keyword evidence="3 6" id="KW-0812">Transmembrane</keyword>
<proteinExistence type="predicted"/>
<dbReference type="RefSeq" id="WP_109743385.1">
    <property type="nucleotide sequence ID" value="NZ_QGGO01000013.1"/>
</dbReference>
<protein>
    <submittedName>
        <fullName evidence="7">O-antigen/teichoic acid export membrane protein</fullName>
    </submittedName>
</protein>
<comment type="subcellular location">
    <subcellularLocation>
        <location evidence="1">Cell membrane</location>
        <topology evidence="1">Multi-pass membrane protein</topology>
    </subcellularLocation>
</comment>
<feature type="transmembrane region" description="Helical" evidence="6">
    <location>
        <begin position="122"/>
        <end position="146"/>
    </location>
</feature>
<keyword evidence="8" id="KW-1185">Reference proteome</keyword>
<feature type="transmembrane region" description="Helical" evidence="6">
    <location>
        <begin position="223"/>
        <end position="243"/>
    </location>
</feature>
<keyword evidence="5 6" id="KW-0472">Membrane</keyword>
<reference evidence="7 8" key="1">
    <citation type="submission" date="2018-05" db="EMBL/GenBank/DDBJ databases">
        <title>Genomic Encyclopedia of Archaeal and Bacterial Type Strains, Phase II (KMG-II): from individual species to whole genera.</title>
        <authorList>
            <person name="Goeker M."/>
        </authorList>
    </citation>
    <scope>NUCLEOTIDE SEQUENCE [LARGE SCALE GENOMIC DNA]</scope>
    <source>
        <strain evidence="7 8">DSM 22214</strain>
    </source>
</reference>
<evidence type="ECO:0000256" key="2">
    <source>
        <dbReference type="ARBA" id="ARBA00022475"/>
    </source>
</evidence>
<accession>A0A316ESQ1</accession>
<evidence type="ECO:0000256" key="1">
    <source>
        <dbReference type="ARBA" id="ARBA00004651"/>
    </source>
</evidence>
<evidence type="ECO:0000313" key="8">
    <source>
        <dbReference type="Proteomes" id="UP000245489"/>
    </source>
</evidence>
<dbReference type="Proteomes" id="UP000245489">
    <property type="component" value="Unassembled WGS sequence"/>
</dbReference>
<dbReference type="OrthoDB" id="88014at2"/>
<comment type="caution">
    <text evidence="7">The sequence shown here is derived from an EMBL/GenBank/DDBJ whole genome shotgun (WGS) entry which is preliminary data.</text>
</comment>
<dbReference type="EMBL" id="QGGO01000013">
    <property type="protein sequence ID" value="PWK26180.1"/>
    <property type="molecule type" value="Genomic_DNA"/>
</dbReference>
<sequence length="498" mass="56091">MGIIIKQTIKSSIYAYIGIALGFITTAFLMPKVLTEAEVGLVRLLVSVMVLLAQVSNLGFNAAGGRLFPYFRNSERQHNGYLFWACVVSFVGLCITLGTFAINYEFVLNLLNVKASPLLREYLFWIFPLTIFGVFFLVFDNYARVLYDTVSGTFLREFGQRVFLFIAIILYLFKIVDFKGFVAAYCIGLCLPTVFMALRVWQQGNFFFKPIKGFWTNKIRKEFISLSSLTFLSGFTSQVVIYLDQLQVTSIINLDANGIYSTMMMFGTVIFTPTTHISRIGGAVIAEAWKNNDLKTIKDVYEKSCLTLLIIGSFLFIGIVTNLHNVFEILPAYEAGKWVVIWIGLGKLFDMATGLNGLILQTSKYYFYDVIFMVFLIVGTWLMNQWLIPIYGITGSAIATASIILIFNIFRTFFVWIAFGMFPFSLKNIGVIIISALVFGLTMMIPTFPAIGSIPSFMIDTPIRSFIVSILFGSAIYFTKISSDVNQIVDGLLKKVIR</sequence>
<feature type="transmembrane region" description="Helical" evidence="6">
    <location>
        <begin position="158"/>
        <end position="176"/>
    </location>
</feature>
<feature type="transmembrane region" description="Helical" evidence="6">
    <location>
        <begin position="12"/>
        <end position="34"/>
    </location>
</feature>
<evidence type="ECO:0000256" key="4">
    <source>
        <dbReference type="ARBA" id="ARBA00022989"/>
    </source>
</evidence>
<dbReference type="GO" id="GO:0005886">
    <property type="term" value="C:plasma membrane"/>
    <property type="evidence" value="ECO:0007669"/>
    <property type="project" value="UniProtKB-SubCell"/>
</dbReference>
<dbReference type="AlphaFoldDB" id="A0A316ESQ1"/>
<dbReference type="PANTHER" id="PTHR30250:SF11">
    <property type="entry name" value="O-ANTIGEN TRANSPORTER-RELATED"/>
    <property type="match status" value="1"/>
</dbReference>
<dbReference type="PANTHER" id="PTHR30250">
    <property type="entry name" value="PST FAMILY PREDICTED COLANIC ACID TRANSPORTER"/>
    <property type="match status" value="1"/>
</dbReference>
<feature type="transmembrane region" description="Helical" evidence="6">
    <location>
        <begin position="463"/>
        <end position="479"/>
    </location>
</feature>
<feature type="transmembrane region" description="Helical" evidence="6">
    <location>
        <begin position="40"/>
        <end position="60"/>
    </location>
</feature>
<name>A0A316ESQ1_9BACT</name>
<evidence type="ECO:0000256" key="5">
    <source>
        <dbReference type="ARBA" id="ARBA00023136"/>
    </source>
</evidence>
<evidence type="ECO:0000256" key="6">
    <source>
        <dbReference type="SAM" id="Phobius"/>
    </source>
</evidence>
<feature type="transmembrane region" description="Helical" evidence="6">
    <location>
        <begin position="182"/>
        <end position="202"/>
    </location>
</feature>
<feature type="transmembrane region" description="Helical" evidence="6">
    <location>
        <begin position="306"/>
        <end position="327"/>
    </location>
</feature>
<feature type="transmembrane region" description="Helical" evidence="6">
    <location>
        <begin position="366"/>
        <end position="384"/>
    </location>
</feature>
<feature type="transmembrane region" description="Helical" evidence="6">
    <location>
        <begin position="339"/>
        <end position="359"/>
    </location>
</feature>
<gene>
    <name evidence="7" type="ORF">LV89_02661</name>
</gene>
<feature type="transmembrane region" description="Helical" evidence="6">
    <location>
        <begin position="81"/>
        <end position="102"/>
    </location>
</feature>
<keyword evidence="2" id="KW-1003">Cell membrane</keyword>
<feature type="transmembrane region" description="Helical" evidence="6">
    <location>
        <begin position="390"/>
        <end position="417"/>
    </location>
</feature>
<organism evidence="7 8">
    <name type="scientific">Arcicella aurantiaca</name>
    <dbReference type="NCBI Taxonomy" id="591202"/>
    <lineage>
        <taxon>Bacteria</taxon>
        <taxon>Pseudomonadati</taxon>
        <taxon>Bacteroidota</taxon>
        <taxon>Cytophagia</taxon>
        <taxon>Cytophagales</taxon>
        <taxon>Flectobacillaceae</taxon>
        <taxon>Arcicella</taxon>
    </lineage>
</organism>
<evidence type="ECO:0000313" key="7">
    <source>
        <dbReference type="EMBL" id="PWK26180.1"/>
    </source>
</evidence>
<evidence type="ECO:0000256" key="3">
    <source>
        <dbReference type="ARBA" id="ARBA00022692"/>
    </source>
</evidence>
<dbReference type="InterPro" id="IPR050833">
    <property type="entry name" value="Poly_Biosynth_Transport"/>
</dbReference>